<dbReference type="RefSeq" id="WP_280161552.1">
    <property type="nucleotide sequence ID" value="NZ_CP093428.1"/>
</dbReference>
<keyword evidence="3" id="KW-0482">Metalloprotease</keyword>
<dbReference type="Pfam" id="PF02517">
    <property type="entry name" value="Rce1-like"/>
    <property type="match status" value="1"/>
</dbReference>
<feature type="transmembrane region" description="Helical" evidence="1">
    <location>
        <begin position="177"/>
        <end position="195"/>
    </location>
</feature>
<keyword evidence="3" id="KW-0378">Hydrolase</keyword>
<dbReference type="InterPro" id="IPR003675">
    <property type="entry name" value="Rce1/LyrA-like_dom"/>
</dbReference>
<name>A0ABY8MMN3_9PSED</name>
<dbReference type="GO" id="GO:0008237">
    <property type="term" value="F:metallopeptidase activity"/>
    <property type="evidence" value="ECO:0007669"/>
    <property type="project" value="UniProtKB-KW"/>
</dbReference>
<feature type="transmembrane region" description="Helical" evidence="1">
    <location>
        <begin position="12"/>
        <end position="29"/>
    </location>
</feature>
<reference evidence="3 4" key="1">
    <citation type="submission" date="2022-03" db="EMBL/GenBank/DDBJ databases">
        <title>Plant growth promoting endophytes with ACC deaminase activity.</title>
        <authorList>
            <person name="Charles T."/>
            <person name="Van Dyk A."/>
            <person name="Cheng J."/>
            <person name="Heil J."/>
        </authorList>
    </citation>
    <scope>NUCLEOTIDE SEQUENCE [LARGE SCALE GENOMIC DNA]</scope>
    <source>
        <strain evidence="3 4">8R6</strain>
    </source>
</reference>
<protein>
    <submittedName>
        <fullName evidence="3">CPBP family intramembrane metalloprotease</fullName>
    </submittedName>
</protein>
<keyword evidence="4" id="KW-1185">Reference proteome</keyword>
<dbReference type="EMBL" id="CP093428">
    <property type="protein sequence ID" value="WGK88394.1"/>
    <property type="molecule type" value="Genomic_DNA"/>
</dbReference>
<organism evidence="3 4">
    <name type="scientific">Pseudomonas migulae</name>
    <dbReference type="NCBI Taxonomy" id="78543"/>
    <lineage>
        <taxon>Bacteria</taxon>
        <taxon>Pseudomonadati</taxon>
        <taxon>Pseudomonadota</taxon>
        <taxon>Gammaproteobacteria</taxon>
        <taxon>Pseudomonadales</taxon>
        <taxon>Pseudomonadaceae</taxon>
        <taxon>Pseudomonas</taxon>
    </lineage>
</organism>
<evidence type="ECO:0000313" key="3">
    <source>
        <dbReference type="EMBL" id="WGK88394.1"/>
    </source>
</evidence>
<feature type="transmembrane region" description="Helical" evidence="1">
    <location>
        <begin position="73"/>
        <end position="94"/>
    </location>
</feature>
<keyword evidence="3" id="KW-0645">Protease</keyword>
<evidence type="ECO:0000259" key="2">
    <source>
        <dbReference type="Pfam" id="PF02517"/>
    </source>
</evidence>
<sequence length="243" mass="26061">MIEEGLSLLIDYGTYLLPGFTLCALWFWLTPKTQPGLRIAILLLTFVLLRDVMTPLRLWSLSGDVQIGFVANPFVLAVLGALSLAIVAALARIAPQLWQLVVWRKGNLAAGLALGVAAGCALGVPLRFNQGIGVGEIAGYWPWLMGMIVLAYGGNALEEVLFRGFLQGHLEHHTSAIRAALISAVAFSACHSFLALSVTRIGWPILLFTLLEGLVCAFVRMRYGVIAATAAHGTAILLIAVPM</sequence>
<keyword evidence="1" id="KW-0472">Membrane</keyword>
<feature type="transmembrane region" description="Helical" evidence="1">
    <location>
        <begin position="36"/>
        <end position="53"/>
    </location>
</feature>
<proteinExistence type="predicted"/>
<accession>A0ABY8MMN3</accession>
<keyword evidence="1" id="KW-0812">Transmembrane</keyword>
<evidence type="ECO:0000256" key="1">
    <source>
        <dbReference type="SAM" id="Phobius"/>
    </source>
</evidence>
<feature type="transmembrane region" description="Helical" evidence="1">
    <location>
        <begin position="201"/>
        <end position="219"/>
    </location>
</feature>
<feature type="transmembrane region" description="Helical" evidence="1">
    <location>
        <begin position="106"/>
        <end position="128"/>
    </location>
</feature>
<feature type="transmembrane region" description="Helical" evidence="1">
    <location>
        <begin position="140"/>
        <end position="157"/>
    </location>
</feature>
<evidence type="ECO:0000313" key="4">
    <source>
        <dbReference type="Proteomes" id="UP001243713"/>
    </source>
</evidence>
<gene>
    <name evidence="3" type="ORF">MOQ58_17840</name>
</gene>
<keyword evidence="1" id="KW-1133">Transmembrane helix</keyword>
<dbReference type="Proteomes" id="UP001243713">
    <property type="component" value="Chromosome"/>
</dbReference>
<feature type="domain" description="CAAX prenyl protease 2/Lysostaphin resistance protein A-like" evidence="2">
    <location>
        <begin position="143"/>
        <end position="234"/>
    </location>
</feature>
<feature type="transmembrane region" description="Helical" evidence="1">
    <location>
        <begin position="224"/>
        <end position="241"/>
    </location>
</feature>